<comment type="subcellular location">
    <subcellularLocation>
        <location evidence="1">Cell membrane</location>
        <topology evidence="1">Multi-pass membrane protein</topology>
    </subcellularLocation>
    <subcellularLocation>
        <location evidence="6">Membrane</location>
        <topology evidence="6">Multi-pass membrane protein</topology>
    </subcellularLocation>
</comment>
<keyword evidence="10" id="KW-1185">Reference proteome</keyword>
<feature type="transmembrane region" description="Helical" evidence="7">
    <location>
        <begin position="20"/>
        <end position="41"/>
    </location>
</feature>
<evidence type="ECO:0000256" key="6">
    <source>
        <dbReference type="RuleBase" id="RU004057"/>
    </source>
</evidence>
<gene>
    <name evidence="9" type="ORF">AKJ09_03639</name>
</gene>
<evidence type="ECO:0000256" key="3">
    <source>
        <dbReference type="ARBA" id="ARBA00022692"/>
    </source>
</evidence>
<feature type="transmembrane region" description="Helical" evidence="7">
    <location>
        <begin position="180"/>
        <end position="201"/>
    </location>
</feature>
<dbReference type="KEGG" id="llu:AKJ09_03639"/>
<keyword evidence="4 7" id="KW-1133">Transmembrane helix</keyword>
<feature type="domain" description="MotA/TolQ/ExbB proton channel" evidence="8">
    <location>
        <begin position="115"/>
        <end position="212"/>
    </location>
</feature>
<comment type="similarity">
    <text evidence="6">Belongs to the exbB/tolQ family.</text>
</comment>
<name>A0A0K1PTW5_9BACT</name>
<dbReference type="InterPro" id="IPR050790">
    <property type="entry name" value="ExbB/TolQ_transport"/>
</dbReference>
<evidence type="ECO:0000256" key="5">
    <source>
        <dbReference type="ARBA" id="ARBA00023136"/>
    </source>
</evidence>
<dbReference type="InterPro" id="IPR002898">
    <property type="entry name" value="MotA_ExbB_proton_chnl"/>
</dbReference>
<evidence type="ECO:0000256" key="1">
    <source>
        <dbReference type="ARBA" id="ARBA00004651"/>
    </source>
</evidence>
<dbReference type="RefSeq" id="WP_146648191.1">
    <property type="nucleotide sequence ID" value="NZ_CP012333.1"/>
</dbReference>
<dbReference type="GO" id="GO:0017038">
    <property type="term" value="P:protein import"/>
    <property type="evidence" value="ECO:0007669"/>
    <property type="project" value="TreeGrafter"/>
</dbReference>
<keyword evidence="6" id="KW-0813">Transport</keyword>
<evidence type="ECO:0000313" key="9">
    <source>
        <dbReference type="EMBL" id="AKU96975.1"/>
    </source>
</evidence>
<dbReference type="PANTHER" id="PTHR30625:SF3">
    <property type="entry name" value="TOL-PAL SYSTEM PROTEIN TOLQ"/>
    <property type="match status" value="1"/>
</dbReference>
<reference evidence="9 10" key="1">
    <citation type="submission" date="2015-08" db="EMBL/GenBank/DDBJ databases">
        <authorList>
            <person name="Babu N.S."/>
            <person name="Beckwith C.J."/>
            <person name="Beseler K.G."/>
            <person name="Brison A."/>
            <person name="Carone J.V."/>
            <person name="Caskin T.P."/>
            <person name="Diamond M."/>
            <person name="Durham M.E."/>
            <person name="Foxe J.M."/>
            <person name="Go M."/>
            <person name="Henderson B.A."/>
            <person name="Jones I.B."/>
            <person name="McGettigan J.A."/>
            <person name="Micheletti S.J."/>
            <person name="Nasrallah M.E."/>
            <person name="Ortiz D."/>
            <person name="Piller C.R."/>
            <person name="Privatt S.R."/>
            <person name="Schneider S.L."/>
            <person name="Sharp S."/>
            <person name="Smith T.C."/>
            <person name="Stanton J.D."/>
            <person name="Ullery H.E."/>
            <person name="Wilson R.J."/>
            <person name="Serrano M.G."/>
            <person name="Buck G."/>
            <person name="Lee V."/>
            <person name="Wang Y."/>
            <person name="Carvalho R."/>
            <person name="Voegtly L."/>
            <person name="Shi R."/>
            <person name="Duckworth R."/>
            <person name="Johnson A."/>
            <person name="Loviza R."/>
            <person name="Walstead R."/>
            <person name="Shah Z."/>
            <person name="Kiflezghi M."/>
            <person name="Wade K."/>
            <person name="Ball S.L."/>
            <person name="Bradley K.W."/>
            <person name="Asai D.J."/>
            <person name="Bowman C.A."/>
            <person name="Russell D.A."/>
            <person name="Pope W.H."/>
            <person name="Jacobs-Sera D."/>
            <person name="Hendrix R.W."/>
            <person name="Hatfull G.F."/>
        </authorList>
    </citation>
    <scope>NUCLEOTIDE SEQUENCE [LARGE SCALE GENOMIC DNA]</scope>
    <source>
        <strain evidence="9 10">DSM 27648</strain>
    </source>
</reference>
<keyword evidence="3 7" id="KW-0812">Transmembrane</keyword>
<evidence type="ECO:0000259" key="8">
    <source>
        <dbReference type="Pfam" id="PF01618"/>
    </source>
</evidence>
<dbReference type="AlphaFoldDB" id="A0A0K1PTW5"/>
<dbReference type="STRING" id="1391654.AKJ09_03639"/>
<evidence type="ECO:0000313" key="10">
    <source>
        <dbReference type="Proteomes" id="UP000064967"/>
    </source>
</evidence>
<keyword evidence="6" id="KW-0653">Protein transport</keyword>
<keyword evidence="2" id="KW-1003">Cell membrane</keyword>
<dbReference type="Proteomes" id="UP000064967">
    <property type="component" value="Chromosome"/>
</dbReference>
<dbReference type="PANTHER" id="PTHR30625">
    <property type="entry name" value="PROTEIN TOLQ"/>
    <property type="match status" value="1"/>
</dbReference>
<dbReference type="EMBL" id="CP012333">
    <property type="protein sequence ID" value="AKU96975.1"/>
    <property type="molecule type" value="Genomic_DNA"/>
</dbReference>
<evidence type="ECO:0000256" key="2">
    <source>
        <dbReference type="ARBA" id="ARBA00022475"/>
    </source>
</evidence>
<dbReference type="GO" id="GO:0005886">
    <property type="term" value="C:plasma membrane"/>
    <property type="evidence" value="ECO:0007669"/>
    <property type="project" value="UniProtKB-SubCell"/>
</dbReference>
<sequence>MQSFNLVEMWHAMGLVARGVVILLVMLSTYSLWVICERFVVFSRVQRQSFSFVLGLRDKMRNEDLPGAHALSQATPQPPIAKVVDEALTEYQEGQEALRANPSRAESFDVVDLVNFAVDRVKEREVATLKKGLGGLASISSAAPFIGLFGTVVGIINAFQSMAATGAGGIGSISAGISEALFTTAVGLSVAIPAVMAFNYFTNAIEQFVVDINDVSSELISYVVKRGEGNG</sequence>
<protein>
    <submittedName>
        <fullName evidence="9">MotA/TolQ/ExbB proton channel family protein</fullName>
    </submittedName>
</protein>
<evidence type="ECO:0000256" key="4">
    <source>
        <dbReference type="ARBA" id="ARBA00022989"/>
    </source>
</evidence>
<dbReference type="OrthoDB" id="9805133at2"/>
<feature type="transmembrane region" description="Helical" evidence="7">
    <location>
        <begin position="133"/>
        <end position="160"/>
    </location>
</feature>
<evidence type="ECO:0000256" key="7">
    <source>
        <dbReference type="SAM" id="Phobius"/>
    </source>
</evidence>
<keyword evidence="5 7" id="KW-0472">Membrane</keyword>
<organism evidence="9 10">
    <name type="scientific">Labilithrix luteola</name>
    <dbReference type="NCBI Taxonomy" id="1391654"/>
    <lineage>
        <taxon>Bacteria</taxon>
        <taxon>Pseudomonadati</taxon>
        <taxon>Myxococcota</taxon>
        <taxon>Polyangia</taxon>
        <taxon>Polyangiales</taxon>
        <taxon>Labilitrichaceae</taxon>
        <taxon>Labilithrix</taxon>
    </lineage>
</organism>
<accession>A0A0K1PTW5</accession>
<proteinExistence type="inferred from homology"/>
<dbReference type="Pfam" id="PF01618">
    <property type="entry name" value="MotA_ExbB"/>
    <property type="match status" value="1"/>
</dbReference>